<evidence type="ECO:0000256" key="5">
    <source>
        <dbReference type="ARBA" id="ARBA00022490"/>
    </source>
</evidence>
<dbReference type="EMBL" id="ML119051">
    <property type="protein sequence ID" value="ROT43786.1"/>
    <property type="molecule type" value="Genomic_DNA"/>
</dbReference>
<evidence type="ECO:0000256" key="12">
    <source>
        <dbReference type="ARBA" id="ARBA00023136"/>
    </source>
</evidence>
<keyword evidence="6" id="KW-0349">Heme</keyword>
<keyword evidence="5 15" id="KW-0963">Cytoplasm</keyword>
<dbReference type="CDD" id="cd00170">
    <property type="entry name" value="SEC14"/>
    <property type="match status" value="1"/>
</dbReference>
<dbReference type="GO" id="GO:0017157">
    <property type="term" value="P:regulation of exocytosis"/>
    <property type="evidence" value="ECO:0007669"/>
    <property type="project" value="TreeGrafter"/>
</dbReference>
<accession>A0A3N2QAM6</accession>
<proteinExistence type="inferred from homology"/>
<dbReference type="GeneID" id="39581846"/>
<dbReference type="Proteomes" id="UP000272025">
    <property type="component" value="Unassembled WGS sequence"/>
</dbReference>
<sequence>MADEKPQTVPEAQTPAENKPESETAPETAKVDDQPGTVAESEAAAVVPSAEPSGSKEEGATQPSAPTPAADSTEAKEEPAKEETKEVTQDEAKEPEDKKDETKVEPASATTAEATTDAAKEDGEPPASPIQQLWAAAQEHKHGEIWGVDLADPETHIPSQIVFQKYLNANDGVVAKAKDQLVKTLDWRAEAKPLELVGKAFSKTKFDGLGYVTTYSASEGGTDPEKREVFTWNIYGAAVKRVAETFGDLNEFIEWRVALMELALQSLNIKDATTPITADKDPYKIYQVHDYQSISFLRQAPEVKAASTKTISVFAQNYPELLREKFFVNVPAIMGFMYAFFKLFVAAKTAKKFHPLSSGASLARELAESPVDGLGEKLPLAYGGKGGELASQGRGPELA</sequence>
<dbReference type="Pfam" id="PF00650">
    <property type="entry name" value="CRAL_TRIO"/>
    <property type="match status" value="1"/>
</dbReference>
<keyword evidence="9 15" id="KW-0492">Microsome</keyword>
<evidence type="ECO:0000256" key="17">
    <source>
        <dbReference type="SAM" id="Phobius"/>
    </source>
</evidence>
<comment type="function">
    <text evidence="14">Non-classical phosphatidylinositol (PtdIns) transfer protein (PITP), which exhibits PtdIns-binding/transfer activity in the absence of detectable PtdCho-binding/transfer activity. Regulates PtdIns(4,5)P2 homeostasis at the plasma membrane. Heme-binding protein that may play a role in organic oxidant-induced stress responses.</text>
</comment>
<keyword evidence="17" id="KW-0812">Transmembrane</keyword>
<dbReference type="PANTHER" id="PTHR47669:SF1">
    <property type="entry name" value="PHOSPHATIDYLINOSITOL TRANSFER PROTEIN SFH5"/>
    <property type="match status" value="1"/>
</dbReference>
<organism evidence="19 20">
    <name type="scientific">Sodiomyces alkalinus (strain CBS 110278 / VKM F-3762 / F11)</name>
    <name type="common">Alkaliphilic filamentous fungus</name>
    <dbReference type="NCBI Taxonomy" id="1314773"/>
    <lineage>
        <taxon>Eukaryota</taxon>
        <taxon>Fungi</taxon>
        <taxon>Dikarya</taxon>
        <taxon>Ascomycota</taxon>
        <taxon>Pezizomycotina</taxon>
        <taxon>Sordariomycetes</taxon>
        <taxon>Hypocreomycetidae</taxon>
        <taxon>Glomerellales</taxon>
        <taxon>Plectosphaerellaceae</taxon>
        <taxon>Sodiomyces</taxon>
    </lineage>
</organism>
<comment type="catalytic activity">
    <reaction evidence="13">
        <text>a 1,2-diacyl-sn-glycero-3-phospho-(1D-myo-inositol)(in) = a 1,2-diacyl-sn-glycero-3-phospho-(1D-myo-inositol)(out)</text>
        <dbReference type="Rhea" id="RHEA:38691"/>
        <dbReference type="ChEBI" id="CHEBI:57880"/>
    </reaction>
    <physiologicalReaction direction="left-to-right" evidence="13">
        <dbReference type="Rhea" id="RHEA:38692"/>
    </physiologicalReaction>
</comment>
<evidence type="ECO:0000256" key="11">
    <source>
        <dbReference type="ARBA" id="ARBA00023055"/>
    </source>
</evidence>
<keyword evidence="12 15" id="KW-0472">Membrane</keyword>
<dbReference type="PANTHER" id="PTHR47669">
    <property type="entry name" value="PHOSPHATIDYLINOSITOL TRANSFER PROTEIN SFH5"/>
    <property type="match status" value="1"/>
</dbReference>
<evidence type="ECO:0000256" key="3">
    <source>
        <dbReference type="ARBA" id="ARBA00006667"/>
    </source>
</evidence>
<feature type="region of interest" description="Disordered" evidence="16">
    <location>
        <begin position="1"/>
        <end position="127"/>
    </location>
</feature>
<feature type="transmembrane region" description="Helical" evidence="17">
    <location>
        <begin position="326"/>
        <end position="345"/>
    </location>
</feature>
<dbReference type="GO" id="GO:0005829">
    <property type="term" value="C:cytosol"/>
    <property type="evidence" value="ECO:0007669"/>
    <property type="project" value="TreeGrafter"/>
</dbReference>
<dbReference type="OrthoDB" id="75724at2759"/>
<dbReference type="SMART" id="SM00516">
    <property type="entry name" value="SEC14"/>
    <property type="match status" value="1"/>
</dbReference>
<keyword evidence="8 15" id="KW-0256">Endoplasmic reticulum</keyword>
<keyword evidence="11 15" id="KW-0445">Lipid transport</keyword>
<feature type="compositionally biased region" description="Basic and acidic residues" evidence="16">
    <location>
        <begin position="73"/>
        <end position="104"/>
    </location>
</feature>
<dbReference type="GO" id="GO:0005886">
    <property type="term" value="C:plasma membrane"/>
    <property type="evidence" value="ECO:0007669"/>
    <property type="project" value="TreeGrafter"/>
</dbReference>
<evidence type="ECO:0000256" key="8">
    <source>
        <dbReference type="ARBA" id="ARBA00022824"/>
    </source>
</evidence>
<dbReference type="Gene3D" id="3.40.525.10">
    <property type="entry name" value="CRAL-TRIO lipid binding domain"/>
    <property type="match status" value="1"/>
</dbReference>
<dbReference type="PROSITE" id="PS50191">
    <property type="entry name" value="CRAL_TRIO"/>
    <property type="match status" value="1"/>
</dbReference>
<dbReference type="GO" id="GO:0043001">
    <property type="term" value="P:Golgi to plasma membrane protein transport"/>
    <property type="evidence" value="ECO:0007669"/>
    <property type="project" value="TreeGrafter"/>
</dbReference>
<comment type="subcellular location">
    <subcellularLocation>
        <location evidence="15">Cytoplasm</location>
    </subcellularLocation>
    <subcellularLocation>
        <location evidence="2 15">Endoplasmic reticulum membrane</location>
        <topology evidence="2 15">Peripheral membrane protein</topology>
    </subcellularLocation>
    <subcellularLocation>
        <location evidence="15">Microsome membrane</location>
        <topology evidence="15">Peripheral membrane protein</topology>
    </subcellularLocation>
</comment>
<dbReference type="GO" id="GO:0005789">
    <property type="term" value="C:endoplasmic reticulum membrane"/>
    <property type="evidence" value="ECO:0007669"/>
    <property type="project" value="UniProtKB-SubCell"/>
</dbReference>
<dbReference type="InterPro" id="IPR036273">
    <property type="entry name" value="CRAL/TRIO_N_dom_sf"/>
</dbReference>
<name>A0A3N2QAM6_SODAK</name>
<evidence type="ECO:0000256" key="10">
    <source>
        <dbReference type="ARBA" id="ARBA00023004"/>
    </source>
</evidence>
<keyword evidence="20" id="KW-1185">Reference proteome</keyword>
<comment type="similarity">
    <text evidence="3 15">Belongs to the SFH5 family.</text>
</comment>
<keyword evidence="4 15" id="KW-0813">Transport</keyword>
<feature type="compositionally biased region" description="Low complexity" evidence="16">
    <location>
        <begin position="105"/>
        <end position="117"/>
    </location>
</feature>
<evidence type="ECO:0000256" key="14">
    <source>
        <dbReference type="ARBA" id="ARBA00024180"/>
    </source>
</evidence>
<dbReference type="GO" id="GO:0032541">
    <property type="term" value="C:cortical endoplasmic reticulum"/>
    <property type="evidence" value="ECO:0007669"/>
    <property type="project" value="TreeGrafter"/>
</dbReference>
<feature type="region of interest" description="Disordered" evidence="16">
    <location>
        <begin position="378"/>
        <end position="399"/>
    </location>
</feature>
<dbReference type="InterPro" id="IPR042938">
    <property type="entry name" value="Sfh5"/>
</dbReference>
<evidence type="ECO:0000259" key="18">
    <source>
        <dbReference type="PROSITE" id="PS50191"/>
    </source>
</evidence>
<reference evidence="19 20" key="1">
    <citation type="journal article" date="2018" name="Mol. Ecol.">
        <title>The obligate alkalophilic soda-lake fungus Sodiomyces alkalinus has shifted to a protein diet.</title>
        <authorList>
            <person name="Grum-Grzhimaylo A.A."/>
            <person name="Falkoski D.L."/>
            <person name="van den Heuvel J."/>
            <person name="Valero-Jimenez C.A."/>
            <person name="Min B."/>
            <person name="Choi I.G."/>
            <person name="Lipzen A."/>
            <person name="Daum C.G."/>
            <person name="Aanen D.K."/>
            <person name="Tsang A."/>
            <person name="Henrissat B."/>
            <person name="Bilanenko E.N."/>
            <person name="de Vries R.P."/>
            <person name="van Kan J.A.L."/>
            <person name="Grigoriev I.V."/>
            <person name="Debets A.J.M."/>
        </authorList>
    </citation>
    <scope>NUCLEOTIDE SEQUENCE [LARGE SCALE GENOMIC DNA]</scope>
    <source>
        <strain evidence="19 20">F11</strain>
    </source>
</reference>
<evidence type="ECO:0000256" key="13">
    <source>
        <dbReference type="ARBA" id="ARBA00024146"/>
    </source>
</evidence>
<evidence type="ECO:0000256" key="1">
    <source>
        <dbReference type="ARBA" id="ARBA00001970"/>
    </source>
</evidence>
<evidence type="ECO:0000313" key="20">
    <source>
        <dbReference type="Proteomes" id="UP000272025"/>
    </source>
</evidence>
<dbReference type="GO" id="GO:0008526">
    <property type="term" value="F:phosphatidylinositol transfer activity"/>
    <property type="evidence" value="ECO:0007669"/>
    <property type="project" value="UniProtKB-UniRule"/>
</dbReference>
<evidence type="ECO:0000313" key="19">
    <source>
        <dbReference type="EMBL" id="ROT43786.1"/>
    </source>
</evidence>
<dbReference type="STRING" id="1314773.A0A3N2QAM6"/>
<evidence type="ECO:0000256" key="9">
    <source>
        <dbReference type="ARBA" id="ARBA00022848"/>
    </source>
</evidence>
<dbReference type="SUPFAM" id="SSF52087">
    <property type="entry name" value="CRAL/TRIO domain"/>
    <property type="match status" value="1"/>
</dbReference>
<dbReference type="RefSeq" id="XP_028471592.1">
    <property type="nucleotide sequence ID" value="XM_028613368.1"/>
</dbReference>
<evidence type="ECO:0000256" key="2">
    <source>
        <dbReference type="ARBA" id="ARBA00004406"/>
    </source>
</evidence>
<keyword evidence="17" id="KW-1133">Transmembrane helix</keyword>
<feature type="compositionally biased region" description="Low complexity" evidence="16">
    <location>
        <begin position="38"/>
        <end position="53"/>
    </location>
</feature>
<gene>
    <name evidence="19" type="ORF">SODALDRAFT_348420</name>
</gene>
<dbReference type="GO" id="GO:0046872">
    <property type="term" value="F:metal ion binding"/>
    <property type="evidence" value="ECO:0007669"/>
    <property type="project" value="UniProtKB-KW"/>
</dbReference>
<comment type="cofactor">
    <cofactor evidence="1">
        <name>heme b</name>
        <dbReference type="ChEBI" id="CHEBI:60344"/>
    </cofactor>
</comment>
<dbReference type="InterPro" id="IPR036865">
    <property type="entry name" value="CRAL-TRIO_dom_sf"/>
</dbReference>
<keyword evidence="10" id="KW-0408">Iron</keyword>
<evidence type="ECO:0000256" key="15">
    <source>
        <dbReference type="RuleBase" id="RU367059"/>
    </source>
</evidence>
<evidence type="ECO:0000256" key="7">
    <source>
        <dbReference type="ARBA" id="ARBA00022723"/>
    </source>
</evidence>
<dbReference type="AlphaFoldDB" id="A0A3N2QAM6"/>
<evidence type="ECO:0000256" key="16">
    <source>
        <dbReference type="SAM" id="MobiDB-lite"/>
    </source>
</evidence>
<keyword evidence="7" id="KW-0479">Metal-binding</keyword>
<dbReference type="InterPro" id="IPR001251">
    <property type="entry name" value="CRAL-TRIO_dom"/>
</dbReference>
<dbReference type="SUPFAM" id="SSF46938">
    <property type="entry name" value="CRAL/TRIO N-terminal domain"/>
    <property type="match status" value="1"/>
</dbReference>
<protein>
    <recommendedName>
        <fullName evidence="15">Phosphatidylinositol transfer protein SFH5</fullName>
        <shortName evidence="15">PITP SFH5</shortName>
    </recommendedName>
</protein>
<evidence type="ECO:0000256" key="6">
    <source>
        <dbReference type="ARBA" id="ARBA00022617"/>
    </source>
</evidence>
<feature type="domain" description="CRAL-TRIO" evidence="18">
    <location>
        <begin position="221"/>
        <end position="390"/>
    </location>
</feature>
<evidence type="ECO:0000256" key="4">
    <source>
        <dbReference type="ARBA" id="ARBA00022448"/>
    </source>
</evidence>